<evidence type="ECO:0000313" key="2">
    <source>
        <dbReference type="EMBL" id="MDC8784522.1"/>
    </source>
</evidence>
<keyword evidence="2" id="KW-0378">Hydrolase</keyword>
<protein>
    <submittedName>
        <fullName evidence="2">Alpha/beta hydrolase</fullName>
    </submittedName>
</protein>
<dbReference type="Pfam" id="PF12146">
    <property type="entry name" value="Hydrolase_4"/>
    <property type="match status" value="1"/>
</dbReference>
<dbReference type="RefSeq" id="WP_273595633.1">
    <property type="nucleotide sequence ID" value="NZ_JAQQXS010000003.1"/>
</dbReference>
<dbReference type="GO" id="GO:0016787">
    <property type="term" value="F:hydrolase activity"/>
    <property type="evidence" value="ECO:0007669"/>
    <property type="project" value="UniProtKB-KW"/>
</dbReference>
<organism evidence="2 3">
    <name type="scientific">Roseateles koreensis</name>
    <dbReference type="NCBI Taxonomy" id="2987526"/>
    <lineage>
        <taxon>Bacteria</taxon>
        <taxon>Pseudomonadati</taxon>
        <taxon>Pseudomonadota</taxon>
        <taxon>Betaproteobacteria</taxon>
        <taxon>Burkholderiales</taxon>
        <taxon>Sphaerotilaceae</taxon>
        <taxon>Roseateles</taxon>
    </lineage>
</organism>
<evidence type="ECO:0000259" key="1">
    <source>
        <dbReference type="Pfam" id="PF12146"/>
    </source>
</evidence>
<evidence type="ECO:0000313" key="3">
    <source>
        <dbReference type="Proteomes" id="UP001219862"/>
    </source>
</evidence>
<dbReference type="Proteomes" id="UP001219862">
    <property type="component" value="Unassembled WGS sequence"/>
</dbReference>
<dbReference type="PANTHER" id="PTHR43798">
    <property type="entry name" value="MONOACYLGLYCEROL LIPASE"/>
    <property type="match status" value="1"/>
</dbReference>
<keyword evidence="3" id="KW-1185">Reference proteome</keyword>
<comment type="caution">
    <text evidence="2">The sequence shown here is derived from an EMBL/GenBank/DDBJ whole genome shotgun (WGS) entry which is preliminary data.</text>
</comment>
<dbReference type="InterPro" id="IPR022742">
    <property type="entry name" value="Hydrolase_4"/>
</dbReference>
<dbReference type="PANTHER" id="PTHR43798:SF33">
    <property type="entry name" value="HYDROLASE, PUTATIVE (AFU_ORTHOLOGUE AFUA_2G14860)-RELATED"/>
    <property type="match status" value="1"/>
</dbReference>
<gene>
    <name evidence="2" type="ORF">PRZ01_04885</name>
</gene>
<dbReference type="InterPro" id="IPR050266">
    <property type="entry name" value="AB_hydrolase_sf"/>
</dbReference>
<sequence length="314" mass="33012">MTKTTSAPSHYVRNSLYGVLCILVLGVAWILTHALADDARPALGTVHTAAGTPTVTYYLLEPKSNAEKTETVVLLASLGRPVSDFNELATSLVDAGYRTIAVESRGIMTWSGGGLSRYELGGLAGDIRLAVSDAGVAPNERIHLIGHAFGNRVVRTFATLYPKQTAGLVLVAAGDKTDTMPADVARSLRLSTLGFVPWSVRGASVSKVFFAAGAEAPEYWKRGWSSWGAIGQVRAAKSDSNGNFNAGGSGPMLVLQAQDDLIAPPKDAGELLKANYGARVTLVPVSHAGHALLPEQPGVISSAVVAFLREHPAR</sequence>
<reference evidence="2 3" key="1">
    <citation type="submission" date="2022-10" db="EMBL/GenBank/DDBJ databases">
        <title>paucibacter sp. hw8 Genome sequencing.</title>
        <authorList>
            <person name="Park S."/>
        </authorList>
    </citation>
    <scope>NUCLEOTIDE SEQUENCE [LARGE SCALE GENOMIC DNA]</scope>
    <source>
        <strain evidence="3">hw8</strain>
    </source>
</reference>
<dbReference type="EMBL" id="JAQQXS010000003">
    <property type="protein sequence ID" value="MDC8784522.1"/>
    <property type="molecule type" value="Genomic_DNA"/>
</dbReference>
<proteinExistence type="predicted"/>
<feature type="domain" description="Serine aminopeptidase S33" evidence="1">
    <location>
        <begin position="69"/>
        <end position="296"/>
    </location>
</feature>
<dbReference type="SUPFAM" id="SSF53474">
    <property type="entry name" value="alpha/beta-Hydrolases"/>
    <property type="match status" value="1"/>
</dbReference>
<dbReference type="Gene3D" id="3.40.50.1820">
    <property type="entry name" value="alpha/beta hydrolase"/>
    <property type="match status" value="1"/>
</dbReference>
<name>A0ABT5KRW5_9BURK</name>
<accession>A0ABT5KRW5</accession>
<dbReference type="InterPro" id="IPR029058">
    <property type="entry name" value="AB_hydrolase_fold"/>
</dbReference>